<evidence type="ECO:0000313" key="2">
    <source>
        <dbReference type="EMBL" id="KAG7306023.1"/>
    </source>
</evidence>
<dbReference type="EMBL" id="JAHIBW010000012">
    <property type="protein sequence ID" value="KAG7306023.1"/>
    <property type="molecule type" value="Genomic_DNA"/>
</dbReference>
<protein>
    <recommendedName>
        <fullName evidence="1">Reverse transcriptase domain-containing protein</fullName>
    </recommendedName>
</protein>
<organism evidence="2 4">
    <name type="scientific">Plutella xylostella</name>
    <name type="common">Diamondback moth</name>
    <name type="synonym">Plutella maculipennis</name>
    <dbReference type="NCBI Taxonomy" id="51655"/>
    <lineage>
        <taxon>Eukaryota</taxon>
        <taxon>Metazoa</taxon>
        <taxon>Ecdysozoa</taxon>
        <taxon>Arthropoda</taxon>
        <taxon>Hexapoda</taxon>
        <taxon>Insecta</taxon>
        <taxon>Pterygota</taxon>
        <taxon>Neoptera</taxon>
        <taxon>Endopterygota</taxon>
        <taxon>Lepidoptera</taxon>
        <taxon>Glossata</taxon>
        <taxon>Ditrysia</taxon>
        <taxon>Yponomeutoidea</taxon>
        <taxon>Plutellidae</taxon>
        <taxon>Plutella</taxon>
    </lineage>
</organism>
<sequence length="487" mass="56483">MMEFEKEIDQVINSDQQLSPPIKLVTPNELHRTIMKLSNKKAPGFDLITGEILKHLPRKPVVFLTMLFNAVFRIQYYPKLWKVSQICMTPKDGKPPTDPGSYRPISLLPLLSKVFEKVFLRRLKPILDEEKVIPDHQFGFREEHSTVEQIHRIVEKIRLSLEKKEYCSAAFLDIQQAFDRVWHKGLLFKMKNLVPNSFFMVLKSYLHGRKFQVKIGETTSKLYEIQASVPQGSVLGPVLYSIYTADLPCKDDDVVMATYADDTACLSSNKDPILASQKLQAQLDDIDVWLQKWRIKSSATKSVHVTFTLRKGDCPPVNLGREQLPHKNCVKYLGLRLDRRLTWAEHIKAKKTEANLQYQKLNWLIGRQSPLSLNNKLLVYKCTIKPIWTYGIQLWGSASNSNLEILQRFQNKVLRDISGATWYTRNAEIHEYLGMPTVKEEICSYSSKYQDRLQGHTNKLARDLLMSDPEDTRRLKRWHILSLSDRI</sequence>
<dbReference type="PANTHER" id="PTHR36688:SF1">
    <property type="entry name" value="ENDONUCLEASE_EXONUCLEASE_PHOSPHATASE DOMAIN-CONTAINING PROTEIN"/>
    <property type="match status" value="1"/>
</dbReference>
<dbReference type="InterPro" id="IPR000477">
    <property type="entry name" value="RT_dom"/>
</dbReference>
<evidence type="ECO:0000259" key="1">
    <source>
        <dbReference type="PROSITE" id="PS50878"/>
    </source>
</evidence>
<dbReference type="PANTHER" id="PTHR36688">
    <property type="entry name" value="ENDO/EXONUCLEASE/PHOSPHATASE DOMAIN-CONTAINING PROTEIN"/>
    <property type="match status" value="1"/>
</dbReference>
<accession>A0ABQ7QN14</accession>
<dbReference type="PROSITE" id="PS50878">
    <property type="entry name" value="RT_POL"/>
    <property type="match status" value="1"/>
</dbReference>
<evidence type="ECO:0000313" key="4">
    <source>
        <dbReference type="Proteomes" id="UP000823941"/>
    </source>
</evidence>
<name>A0ABQ7QN14_PLUXY</name>
<dbReference type="InterPro" id="IPR043502">
    <property type="entry name" value="DNA/RNA_pol_sf"/>
</dbReference>
<reference evidence="2 4" key="1">
    <citation type="submission" date="2021-06" db="EMBL/GenBank/DDBJ databases">
        <title>A haploid diamondback moth (Plutella xylostella L.) genome assembly resolves 31 chromosomes and identifies a diamide resistance mutation.</title>
        <authorList>
            <person name="Ward C.M."/>
            <person name="Perry K.D."/>
            <person name="Baker G."/>
            <person name="Powis K."/>
            <person name="Heckel D.G."/>
            <person name="Baxter S.W."/>
        </authorList>
    </citation>
    <scope>NUCLEOTIDE SEQUENCE [LARGE SCALE GENOMIC DNA]</scope>
    <source>
        <strain evidence="2 4">LV</strain>
        <tissue evidence="2">Single pupa</tissue>
    </source>
</reference>
<feature type="domain" description="Reverse transcriptase" evidence="1">
    <location>
        <begin position="70"/>
        <end position="337"/>
    </location>
</feature>
<comment type="caution">
    <text evidence="2">The sequence shown here is derived from an EMBL/GenBank/DDBJ whole genome shotgun (WGS) entry which is preliminary data.</text>
</comment>
<evidence type="ECO:0000313" key="3">
    <source>
        <dbReference type="EMBL" id="KAG7312882.1"/>
    </source>
</evidence>
<keyword evidence="4" id="KW-1185">Reference proteome</keyword>
<dbReference type="Pfam" id="PF00078">
    <property type="entry name" value="RVT_1"/>
    <property type="match status" value="1"/>
</dbReference>
<proteinExistence type="predicted"/>
<dbReference type="InterPro" id="IPR052560">
    <property type="entry name" value="RdDP_mobile_element"/>
</dbReference>
<dbReference type="Proteomes" id="UP000823941">
    <property type="component" value="Chromosome 12"/>
</dbReference>
<dbReference type="CDD" id="cd01650">
    <property type="entry name" value="RT_nLTR_like"/>
    <property type="match status" value="1"/>
</dbReference>
<dbReference type="Proteomes" id="UP000823941">
    <property type="component" value="Chromosome 2"/>
</dbReference>
<gene>
    <name evidence="3" type="ORF">JYU34_001268</name>
    <name evidence="2" type="ORF">JYU34_008593</name>
</gene>
<dbReference type="EMBL" id="JAHIBW010000002">
    <property type="protein sequence ID" value="KAG7312882.1"/>
    <property type="molecule type" value="Genomic_DNA"/>
</dbReference>
<dbReference type="SUPFAM" id="SSF56672">
    <property type="entry name" value="DNA/RNA polymerases"/>
    <property type="match status" value="1"/>
</dbReference>